<evidence type="ECO:0000313" key="2">
    <source>
        <dbReference type="Proteomes" id="UP000181951"/>
    </source>
</evidence>
<proteinExistence type="predicted"/>
<dbReference type="AlphaFoldDB" id="A0A1H8UVK6"/>
<dbReference type="OrthoDB" id="3416028at2"/>
<accession>A0A1H8UVK6</accession>
<dbReference type="EMBL" id="FODD01000088">
    <property type="protein sequence ID" value="SEP07252.1"/>
    <property type="molecule type" value="Genomic_DNA"/>
</dbReference>
<dbReference type="RefSeq" id="WP_069465959.1">
    <property type="nucleotide sequence ID" value="NZ_FODD01000088.1"/>
</dbReference>
<protein>
    <submittedName>
        <fullName evidence="1">Uncharacterized protein</fullName>
    </submittedName>
</protein>
<dbReference type="Proteomes" id="UP000181951">
    <property type="component" value="Unassembled WGS sequence"/>
</dbReference>
<evidence type="ECO:0000313" key="1">
    <source>
        <dbReference type="EMBL" id="SEP07252.1"/>
    </source>
</evidence>
<reference evidence="1 2" key="1">
    <citation type="submission" date="2016-10" db="EMBL/GenBank/DDBJ databases">
        <authorList>
            <person name="de Groot N.N."/>
        </authorList>
    </citation>
    <scope>NUCLEOTIDE SEQUENCE [LARGE SCALE GENOMIC DNA]</scope>
    <source>
        <strain evidence="1 2">CGMCC 4.2026</strain>
    </source>
</reference>
<keyword evidence="2" id="KW-1185">Reference proteome</keyword>
<dbReference type="STRING" id="310780.SAMN05216267_10889"/>
<organism evidence="1 2">
    <name type="scientific">Actinacidiphila rubida</name>
    <dbReference type="NCBI Taxonomy" id="310780"/>
    <lineage>
        <taxon>Bacteria</taxon>
        <taxon>Bacillati</taxon>
        <taxon>Actinomycetota</taxon>
        <taxon>Actinomycetes</taxon>
        <taxon>Kitasatosporales</taxon>
        <taxon>Streptomycetaceae</taxon>
        <taxon>Actinacidiphila</taxon>
    </lineage>
</organism>
<name>A0A1H8UVK6_9ACTN</name>
<sequence length="143" mass="15173">MTGRDGPWTALVTTTTEAGSHLAGRHHEPLEQGLTLIALTEDDWNRIGGALAADPDSAAGLDWFMATVMRSAGFPDACTAPVLFIEVDGDLESSVLVVDRKVTASFAHQTPGPDGPVNSALRRLGVQRGHHPDERTALGLRLP</sequence>
<gene>
    <name evidence="1" type="ORF">SAMN05216267_10889</name>
</gene>